<comment type="caution">
    <text evidence="2">The sequence shown here is derived from an EMBL/GenBank/DDBJ whole genome shotgun (WGS) entry which is preliminary data.</text>
</comment>
<evidence type="ECO:0000313" key="3">
    <source>
        <dbReference type="Proteomes" id="UP000785679"/>
    </source>
</evidence>
<accession>A0A8J8NYT7</accession>
<keyword evidence="3" id="KW-1185">Reference proteome</keyword>
<feature type="compositionally biased region" description="Polar residues" evidence="1">
    <location>
        <begin position="46"/>
        <end position="57"/>
    </location>
</feature>
<sequence>MLGKRSRRHSFIVYEEEKGKWVNEHNIIPEQCEDFANETASLDFQQSKQEGAENQTMIGDHTQKKKQTGQDERVPTQKSIQSSVLHFFKQNDEQTFEILYHNLLVFSEWCKRRAIINLMRFLRVCNVAKTIEYSQHEKMASHILDVITAKKFDKLSIEPKVFKKSKLEVDAKGRKRLRILTIKCKMKSERRSSKIRSPTRLPLQTASALDLNVSMKFCL</sequence>
<dbReference type="EMBL" id="RRYP01003103">
    <property type="protein sequence ID" value="TNV84143.1"/>
    <property type="molecule type" value="Genomic_DNA"/>
</dbReference>
<name>A0A8J8NYT7_HALGN</name>
<gene>
    <name evidence="2" type="ORF">FGO68_gene8395</name>
</gene>
<organism evidence="2 3">
    <name type="scientific">Halteria grandinella</name>
    <dbReference type="NCBI Taxonomy" id="5974"/>
    <lineage>
        <taxon>Eukaryota</taxon>
        <taxon>Sar</taxon>
        <taxon>Alveolata</taxon>
        <taxon>Ciliophora</taxon>
        <taxon>Intramacronucleata</taxon>
        <taxon>Spirotrichea</taxon>
        <taxon>Stichotrichia</taxon>
        <taxon>Sporadotrichida</taxon>
        <taxon>Halteriidae</taxon>
        <taxon>Halteria</taxon>
    </lineage>
</organism>
<proteinExistence type="predicted"/>
<feature type="region of interest" description="Disordered" evidence="1">
    <location>
        <begin position="46"/>
        <end position="75"/>
    </location>
</feature>
<evidence type="ECO:0000256" key="1">
    <source>
        <dbReference type="SAM" id="MobiDB-lite"/>
    </source>
</evidence>
<dbReference type="AlphaFoldDB" id="A0A8J8NYT7"/>
<dbReference type="Proteomes" id="UP000785679">
    <property type="component" value="Unassembled WGS sequence"/>
</dbReference>
<reference evidence="2" key="1">
    <citation type="submission" date="2019-06" db="EMBL/GenBank/DDBJ databases">
        <authorList>
            <person name="Zheng W."/>
        </authorList>
    </citation>
    <scope>NUCLEOTIDE SEQUENCE</scope>
    <source>
        <strain evidence="2">QDHG01</strain>
    </source>
</reference>
<protein>
    <submittedName>
        <fullName evidence="2">Uncharacterized protein</fullName>
    </submittedName>
</protein>
<evidence type="ECO:0000313" key="2">
    <source>
        <dbReference type="EMBL" id="TNV84143.1"/>
    </source>
</evidence>